<dbReference type="Proteomes" id="UP000006394">
    <property type="component" value="Chromosome"/>
</dbReference>
<dbReference type="STRING" id="402612.FP1542"/>
<keyword evidence="2" id="KW-1185">Reference proteome</keyword>
<protein>
    <submittedName>
        <fullName evidence="1">Uncharacterized protein</fullName>
    </submittedName>
</protein>
<organism evidence="1 2">
    <name type="scientific">Flavobacterium psychrophilum (strain ATCC 49511 / DSM 21280 / CIP 103535 / JIP02/86)</name>
    <dbReference type="NCBI Taxonomy" id="402612"/>
    <lineage>
        <taxon>Bacteria</taxon>
        <taxon>Pseudomonadati</taxon>
        <taxon>Bacteroidota</taxon>
        <taxon>Flavobacteriia</taxon>
        <taxon>Flavobacteriales</taxon>
        <taxon>Flavobacteriaceae</taxon>
        <taxon>Flavobacterium</taxon>
    </lineage>
</organism>
<dbReference type="PATRIC" id="fig|402612.5.peg.1558"/>
<dbReference type="KEGG" id="fps:FP1542"/>
<gene>
    <name evidence="1" type="ordered locus">FP1542</name>
</gene>
<evidence type="ECO:0000313" key="1">
    <source>
        <dbReference type="EMBL" id="CAL43610.1"/>
    </source>
</evidence>
<sequence>MNKKQKNMLLQIKKTTIIYGSPGGLTLASKVTAIKLQSTEIFHSKNAFTRIVKYV</sequence>
<proteinExistence type="predicted"/>
<dbReference type="EMBL" id="AM398681">
    <property type="protein sequence ID" value="CAL43610.1"/>
    <property type="molecule type" value="Genomic_DNA"/>
</dbReference>
<dbReference type="HOGENOM" id="CLU_3025629_0_0_10"/>
<dbReference type="AlphaFoldDB" id="A6GZT7"/>
<name>A6GZT7_FLAPJ</name>
<evidence type="ECO:0000313" key="2">
    <source>
        <dbReference type="Proteomes" id="UP000006394"/>
    </source>
</evidence>
<dbReference type="EnsemblBacteria" id="CAL43610">
    <property type="protein sequence ID" value="CAL43610"/>
    <property type="gene ID" value="FP1542"/>
</dbReference>
<accession>A6GZT7</accession>
<reference evidence="1 2" key="1">
    <citation type="journal article" date="2007" name="Nat. Biotechnol.">
        <title>Complete genome sequence of the fish pathogen Flavobacterium psychrophilum.</title>
        <authorList>
            <person name="Duchaud E."/>
            <person name="Boussaha M."/>
            <person name="Loux V."/>
            <person name="Bernardet J.F."/>
            <person name="Michel C."/>
            <person name="Kerouault B."/>
            <person name="Mondot S."/>
            <person name="Nicolas P."/>
            <person name="Bossy R."/>
            <person name="Caron C."/>
            <person name="Bessieres P."/>
            <person name="Gibrat J.F."/>
            <person name="Claverol S."/>
            <person name="Dumetz F."/>
            <person name="Le Henaff M."/>
            <person name="Benmansour A."/>
        </authorList>
    </citation>
    <scope>NUCLEOTIDE SEQUENCE [LARGE SCALE GENOMIC DNA]</scope>
    <source>
        <strain evidence="2">ATCC 49511 / DSM 21280 / CIP 103535 / JIP02/86</strain>
    </source>
</reference>